<evidence type="ECO:0000259" key="2">
    <source>
        <dbReference type="Pfam" id="PF08346"/>
    </source>
</evidence>
<proteinExistence type="predicted"/>
<dbReference type="InterPro" id="IPR013557">
    <property type="entry name" value="AntA/B_antirep"/>
</dbReference>
<dbReference type="Proteomes" id="UP000051804">
    <property type="component" value="Unassembled WGS sequence"/>
</dbReference>
<dbReference type="OrthoDB" id="9812611at2"/>
<name>A0A0R1JT86_9LACO</name>
<feature type="domain" description="Antirepressor protein C-terminal" evidence="1">
    <location>
        <begin position="134"/>
        <end position="228"/>
    </location>
</feature>
<accession>A0A0R1JT86</accession>
<dbReference type="EMBL" id="AZDJ01000026">
    <property type="protein sequence ID" value="KRK71881.1"/>
    <property type="molecule type" value="Genomic_DNA"/>
</dbReference>
<evidence type="ECO:0000259" key="1">
    <source>
        <dbReference type="Pfam" id="PF03374"/>
    </source>
</evidence>
<keyword evidence="4" id="KW-1185">Reference proteome</keyword>
<dbReference type="Pfam" id="PF03374">
    <property type="entry name" value="ANT"/>
    <property type="match status" value="1"/>
</dbReference>
<dbReference type="PATRIC" id="fig|1291734.4.peg.2182"/>
<comment type="caution">
    <text evidence="3">The sequence shown here is derived from an EMBL/GenBank/DDBJ whole genome shotgun (WGS) entry which is preliminary data.</text>
</comment>
<dbReference type="RefSeq" id="WP_056951440.1">
    <property type="nucleotide sequence ID" value="NZ_AZDJ01000026.1"/>
</dbReference>
<evidence type="ECO:0000313" key="3">
    <source>
        <dbReference type="EMBL" id="KRK71881.1"/>
    </source>
</evidence>
<evidence type="ECO:0000313" key="4">
    <source>
        <dbReference type="Proteomes" id="UP000051804"/>
    </source>
</evidence>
<dbReference type="GO" id="GO:0003677">
    <property type="term" value="F:DNA binding"/>
    <property type="evidence" value="ECO:0007669"/>
    <property type="project" value="InterPro"/>
</dbReference>
<organism evidence="3 4">
    <name type="scientific">Lacticaseibacillus nasuensis JCM 17158</name>
    <dbReference type="NCBI Taxonomy" id="1291734"/>
    <lineage>
        <taxon>Bacteria</taxon>
        <taxon>Bacillati</taxon>
        <taxon>Bacillota</taxon>
        <taxon>Bacilli</taxon>
        <taxon>Lactobacillales</taxon>
        <taxon>Lactobacillaceae</taxon>
        <taxon>Lacticaseibacillus</taxon>
    </lineage>
</organism>
<sequence>MNELIKVTVNEKHQQVVSARELYKGLEIKKRFSGWVEQNFGGFEEGVDFTTVPQGTVVISGNGTERRYDDYALTIDMAKNLALMSRTQQGAQYRAYLIEIERKWNDPQEVIKRGYEYLKDENVHLKIENRSLTAQTQLMAPKAAYFDELVERNTLTNFRDTAKMLGKHQKQFINWLLERRFIYRDSRGAIKPRAAYANTYFTIKDNRQGYPQTLITPNGRSAFQLLLGDEEVSA</sequence>
<dbReference type="AlphaFoldDB" id="A0A0R1JT86"/>
<dbReference type="Pfam" id="PF08346">
    <property type="entry name" value="AntA"/>
    <property type="match status" value="1"/>
</dbReference>
<feature type="domain" description="AntA/AntB antirepressor" evidence="2">
    <location>
        <begin position="17"/>
        <end position="87"/>
    </location>
</feature>
<gene>
    <name evidence="3" type="ORF">FD02_GL002129</name>
</gene>
<reference evidence="3 4" key="1">
    <citation type="journal article" date="2015" name="Genome Announc.">
        <title>Expanding the biotechnology potential of lactobacilli through comparative genomics of 213 strains and associated genera.</title>
        <authorList>
            <person name="Sun Z."/>
            <person name="Harris H.M."/>
            <person name="McCann A."/>
            <person name="Guo C."/>
            <person name="Argimon S."/>
            <person name="Zhang W."/>
            <person name="Yang X."/>
            <person name="Jeffery I.B."/>
            <person name="Cooney J.C."/>
            <person name="Kagawa T.F."/>
            <person name="Liu W."/>
            <person name="Song Y."/>
            <person name="Salvetti E."/>
            <person name="Wrobel A."/>
            <person name="Rasinkangas P."/>
            <person name="Parkhill J."/>
            <person name="Rea M.C."/>
            <person name="O'Sullivan O."/>
            <person name="Ritari J."/>
            <person name="Douillard F.P."/>
            <person name="Paul Ross R."/>
            <person name="Yang R."/>
            <person name="Briner A.E."/>
            <person name="Felis G.E."/>
            <person name="de Vos W.M."/>
            <person name="Barrangou R."/>
            <person name="Klaenhammer T.R."/>
            <person name="Caufield P.W."/>
            <person name="Cui Y."/>
            <person name="Zhang H."/>
            <person name="O'Toole P.W."/>
        </authorList>
    </citation>
    <scope>NUCLEOTIDE SEQUENCE [LARGE SCALE GENOMIC DNA]</scope>
    <source>
        <strain evidence="3 4">JCM 17158</strain>
    </source>
</reference>
<dbReference type="STRING" id="1291734.FD02_GL002129"/>
<dbReference type="InterPro" id="IPR005039">
    <property type="entry name" value="Ant_C"/>
</dbReference>
<protein>
    <submittedName>
        <fullName evidence="3">Antirepresssor i</fullName>
    </submittedName>
</protein>